<feature type="domain" description="EXPERA" evidence="9">
    <location>
        <begin position="1"/>
        <end position="120"/>
    </location>
</feature>
<protein>
    <recommendedName>
        <fullName evidence="9">EXPERA domain-containing protein</fullName>
    </recommendedName>
</protein>
<evidence type="ECO:0000259" key="9">
    <source>
        <dbReference type="PROSITE" id="PS51751"/>
    </source>
</evidence>
<keyword evidence="4 7" id="KW-1133">Transmembrane helix</keyword>
<evidence type="ECO:0000256" key="6">
    <source>
        <dbReference type="ARBA" id="ARBA00034760"/>
    </source>
</evidence>
<feature type="transmembrane region" description="Helical" evidence="8">
    <location>
        <begin position="42"/>
        <end position="65"/>
    </location>
</feature>
<evidence type="ECO:0000256" key="2">
    <source>
        <dbReference type="ARBA" id="ARBA00022692"/>
    </source>
</evidence>
<feature type="transmembrane region" description="Helical" evidence="8">
    <location>
        <begin position="145"/>
        <end position="166"/>
    </location>
</feature>
<gene>
    <name evidence="10" type="ORF">LSH36_279g03129</name>
</gene>
<feature type="transmembrane region" description="Helical" evidence="8">
    <location>
        <begin position="77"/>
        <end position="94"/>
    </location>
</feature>
<feature type="transmembrane region" description="Helical" evidence="8">
    <location>
        <begin position="106"/>
        <end position="124"/>
    </location>
</feature>
<evidence type="ECO:0000256" key="3">
    <source>
        <dbReference type="ARBA" id="ARBA00022737"/>
    </source>
</evidence>
<keyword evidence="3" id="KW-0677">Repeat</keyword>
<evidence type="ECO:0000256" key="7">
    <source>
        <dbReference type="PROSITE-ProRule" id="PRU01087"/>
    </source>
</evidence>
<comment type="caution">
    <text evidence="10">The sequence shown here is derived from an EMBL/GenBank/DDBJ whole genome shotgun (WGS) entry which is preliminary data.</text>
</comment>
<comment type="similarity">
    <text evidence="6">Belongs to the TM6SF family.</text>
</comment>
<name>A0AAD9JIW3_9ANNE</name>
<reference evidence="10" key="1">
    <citation type="journal article" date="2023" name="Mol. Biol. Evol.">
        <title>Third-Generation Sequencing Reveals the Adaptive Role of the Epigenome in Three Deep-Sea Polychaetes.</title>
        <authorList>
            <person name="Perez M."/>
            <person name="Aroh O."/>
            <person name="Sun Y."/>
            <person name="Lan Y."/>
            <person name="Juniper S.K."/>
            <person name="Young C.R."/>
            <person name="Angers B."/>
            <person name="Qian P.Y."/>
        </authorList>
    </citation>
    <scope>NUCLEOTIDE SEQUENCE</scope>
    <source>
        <strain evidence="10">P08H-3</strain>
    </source>
</reference>
<evidence type="ECO:0000256" key="4">
    <source>
        <dbReference type="ARBA" id="ARBA00022989"/>
    </source>
</evidence>
<evidence type="ECO:0000256" key="1">
    <source>
        <dbReference type="ARBA" id="ARBA00004127"/>
    </source>
</evidence>
<dbReference type="InterPro" id="IPR059044">
    <property type="entry name" value="TM_Tm6sf1/2"/>
</dbReference>
<evidence type="ECO:0000256" key="5">
    <source>
        <dbReference type="ARBA" id="ARBA00023136"/>
    </source>
</evidence>
<keyword evidence="5 7" id="KW-0472">Membrane</keyword>
<organism evidence="10 11">
    <name type="scientific">Paralvinella palmiformis</name>
    <dbReference type="NCBI Taxonomy" id="53620"/>
    <lineage>
        <taxon>Eukaryota</taxon>
        <taxon>Metazoa</taxon>
        <taxon>Spiralia</taxon>
        <taxon>Lophotrochozoa</taxon>
        <taxon>Annelida</taxon>
        <taxon>Polychaeta</taxon>
        <taxon>Sedentaria</taxon>
        <taxon>Canalipalpata</taxon>
        <taxon>Terebellida</taxon>
        <taxon>Terebelliformia</taxon>
        <taxon>Alvinellidae</taxon>
        <taxon>Paralvinella</taxon>
    </lineage>
</organism>
<evidence type="ECO:0000256" key="8">
    <source>
        <dbReference type="SAM" id="Phobius"/>
    </source>
</evidence>
<dbReference type="GO" id="GO:0012505">
    <property type="term" value="C:endomembrane system"/>
    <property type="evidence" value="ECO:0007669"/>
    <property type="project" value="UniProtKB-SubCell"/>
</dbReference>
<evidence type="ECO:0000313" key="11">
    <source>
        <dbReference type="Proteomes" id="UP001208570"/>
    </source>
</evidence>
<feature type="domain" description="EXPERA" evidence="9">
    <location>
        <begin position="145"/>
        <end position="281"/>
    </location>
</feature>
<dbReference type="PANTHER" id="PTHR14568">
    <property type="entry name" value="TRANSMEMBRANE SUPERFAMILY 6 MEMBER 1/2"/>
    <property type="match status" value="1"/>
</dbReference>
<dbReference type="Pfam" id="PF05241">
    <property type="entry name" value="EBP"/>
    <property type="match status" value="1"/>
</dbReference>
<feature type="transmembrane region" description="Helical" evidence="8">
    <location>
        <begin position="266"/>
        <end position="285"/>
    </location>
</feature>
<dbReference type="InterPro" id="IPR047195">
    <property type="entry name" value="TM6SF1-like"/>
</dbReference>
<keyword evidence="2 7" id="KW-0812">Transmembrane</keyword>
<evidence type="ECO:0000313" key="10">
    <source>
        <dbReference type="EMBL" id="KAK2154024.1"/>
    </source>
</evidence>
<comment type="subcellular location">
    <subcellularLocation>
        <location evidence="1">Endomembrane system</location>
        <topology evidence="1">Multi-pass membrane protein</topology>
    </subcellularLocation>
</comment>
<dbReference type="InterPro" id="IPR033118">
    <property type="entry name" value="EXPERA"/>
</dbReference>
<proteinExistence type="inferred from homology"/>
<feature type="transmembrane region" description="Helical" evidence="8">
    <location>
        <begin position="197"/>
        <end position="216"/>
    </location>
</feature>
<dbReference type="EMBL" id="JAODUP010000279">
    <property type="protein sequence ID" value="KAK2154024.1"/>
    <property type="molecule type" value="Genomic_DNA"/>
</dbReference>
<dbReference type="PANTHER" id="PTHR14568:SF8">
    <property type="entry name" value="EXPERA DOMAIN-CONTAINING PROTEIN"/>
    <property type="match status" value="1"/>
</dbReference>
<dbReference type="Proteomes" id="UP001208570">
    <property type="component" value="Unassembled WGS sequence"/>
</dbReference>
<keyword evidence="11" id="KW-1185">Reference proteome</keyword>
<dbReference type="CDD" id="cd21106">
    <property type="entry name" value="TM6SF1-like"/>
    <property type="match status" value="1"/>
</dbReference>
<accession>A0AAD9JIW3</accession>
<dbReference type="PROSITE" id="PS51751">
    <property type="entry name" value="EXPERA"/>
    <property type="match status" value="2"/>
</dbReference>
<dbReference type="GO" id="GO:0016020">
    <property type="term" value="C:membrane"/>
    <property type="evidence" value="ECO:0007669"/>
    <property type="project" value="UniProtKB-UniRule"/>
</dbReference>
<dbReference type="AlphaFoldDB" id="A0AAD9JIW3"/>
<sequence>MTVLMLGTFSSVADFLIGLETDGLLSGFMTKYLSDGEPYLQTPHGSMICYWDGIAHYVMYILMLYALSWGRSYREVGLYWAGSIGHSMIVFIPGNVVGKFGLRTSFLLNIPYMFLPYWSMAKFLRERPTLCVQQKKTRCIWCRPLDLLLVFCLIAAFGVAFVRGFAALDAQDDLFKIYRVEYEPYLSDPVSYPKIQMLVYMFYYVPYYVLAIYGLVYQGNVWMPDWSLIHAGAAVQAQVSHIGASLHSGTDPQLRVPDDTIIRSSFWLINVVLLLIVPQLLALRCNVNKSFFVRPVNHDEKPVTKSAMLKKNE</sequence>
<dbReference type="Pfam" id="PF26083">
    <property type="entry name" value="TM_Tm6sf2"/>
    <property type="match status" value="1"/>
</dbReference>